<sequence length="124" mass="13423">MSSTSGARPEPKPKASKLNGPVDVEKQCGVILPNGQSCARSLTCKGHSMSAKRAVPGRSMPFDMLLAPYQEKLQAPRQQKPQKAVVNASAHREVENDGGQAAVDSHQENDSDFRDQRETILSPL</sequence>
<gene>
    <name evidence="1" type="ORF">F5144DRAFT_195270</name>
</gene>
<comment type="caution">
    <text evidence="1">The sequence shown here is derived from an EMBL/GenBank/DDBJ whole genome shotgun (WGS) entry which is preliminary data.</text>
</comment>
<reference evidence="1 2" key="1">
    <citation type="journal article" date="2021" name="Nat. Commun.">
        <title>Genetic determinants of endophytism in the Arabidopsis root mycobiome.</title>
        <authorList>
            <person name="Mesny F."/>
            <person name="Miyauchi S."/>
            <person name="Thiergart T."/>
            <person name="Pickel B."/>
            <person name="Atanasova L."/>
            <person name="Karlsson M."/>
            <person name="Huettel B."/>
            <person name="Barry K.W."/>
            <person name="Haridas S."/>
            <person name="Chen C."/>
            <person name="Bauer D."/>
            <person name="Andreopoulos W."/>
            <person name="Pangilinan J."/>
            <person name="LaButti K."/>
            <person name="Riley R."/>
            <person name="Lipzen A."/>
            <person name="Clum A."/>
            <person name="Drula E."/>
            <person name="Henrissat B."/>
            <person name="Kohler A."/>
            <person name="Grigoriev I.V."/>
            <person name="Martin F.M."/>
            <person name="Hacquard S."/>
        </authorList>
    </citation>
    <scope>NUCLEOTIDE SEQUENCE [LARGE SCALE GENOMIC DNA]</scope>
    <source>
        <strain evidence="1 2">MPI-SDFR-AT-0079</strain>
    </source>
</reference>
<dbReference type="Proteomes" id="UP000724584">
    <property type="component" value="Unassembled WGS sequence"/>
</dbReference>
<evidence type="ECO:0000313" key="1">
    <source>
        <dbReference type="EMBL" id="KAH6636797.1"/>
    </source>
</evidence>
<name>A0ACB7PEN9_9PEZI</name>
<evidence type="ECO:0000313" key="2">
    <source>
        <dbReference type="Proteomes" id="UP000724584"/>
    </source>
</evidence>
<proteinExistence type="predicted"/>
<dbReference type="EMBL" id="JAGIZQ010000003">
    <property type="protein sequence ID" value="KAH6636797.1"/>
    <property type="molecule type" value="Genomic_DNA"/>
</dbReference>
<accession>A0ACB7PEN9</accession>
<organism evidence="1 2">
    <name type="scientific">Chaetomium tenue</name>
    <dbReference type="NCBI Taxonomy" id="1854479"/>
    <lineage>
        <taxon>Eukaryota</taxon>
        <taxon>Fungi</taxon>
        <taxon>Dikarya</taxon>
        <taxon>Ascomycota</taxon>
        <taxon>Pezizomycotina</taxon>
        <taxon>Sordariomycetes</taxon>
        <taxon>Sordariomycetidae</taxon>
        <taxon>Sordariales</taxon>
        <taxon>Chaetomiaceae</taxon>
        <taxon>Chaetomium</taxon>
    </lineage>
</organism>
<keyword evidence="2" id="KW-1185">Reference proteome</keyword>
<protein>
    <submittedName>
        <fullName evidence="1">SCA7, zinc-binding domain-containing protein</fullName>
    </submittedName>
</protein>